<organism evidence="5 6">
    <name type="scientific">Lacunisphaera limnophila</name>
    <dbReference type="NCBI Taxonomy" id="1838286"/>
    <lineage>
        <taxon>Bacteria</taxon>
        <taxon>Pseudomonadati</taxon>
        <taxon>Verrucomicrobiota</taxon>
        <taxon>Opitutia</taxon>
        <taxon>Opitutales</taxon>
        <taxon>Opitutaceae</taxon>
        <taxon>Lacunisphaera</taxon>
    </lineage>
</organism>
<dbReference type="Gene3D" id="3.40.50.1000">
    <property type="entry name" value="HAD superfamily/HAD-like"/>
    <property type="match status" value="1"/>
</dbReference>
<sequence>MTANSFRENTAIVANREYSQKTARVIGVSGVPWQIDTLLFDHDGTLVDTEWAYFDATREALGRHGIELGCDIWSELYLQNGMSSTLVAQALGLKEQYLDAFLAVRRELYYNRLEAIIINDNAHQLLAELRRCYRIGLVTSNSRQALTLLHGATGFLELFDYIVTGSEVKRCKPSPDIYLRAAGDMGAFLPSCLAIEDSQRGLAAALAANIACIAMPNKLTLRHDFSGALTVINSLAELRDFLFTPGPRHLRL</sequence>
<dbReference type="Gene3D" id="1.10.150.240">
    <property type="entry name" value="Putative phosphatase, domain 2"/>
    <property type="match status" value="1"/>
</dbReference>
<dbReference type="OrthoDB" id="9797743at2"/>
<dbReference type="PANTHER" id="PTHR43434:SF1">
    <property type="entry name" value="PHOSPHOGLYCOLATE PHOSPHATASE"/>
    <property type="match status" value="1"/>
</dbReference>
<dbReference type="RefSeq" id="WP_069963213.1">
    <property type="nucleotide sequence ID" value="NZ_CP016094.1"/>
</dbReference>
<proteinExistence type="inferred from homology"/>
<evidence type="ECO:0000256" key="3">
    <source>
        <dbReference type="ARBA" id="ARBA00006171"/>
    </source>
</evidence>
<keyword evidence="5" id="KW-0378">Hydrolase</keyword>
<dbReference type="SFLD" id="SFLDS00003">
    <property type="entry name" value="Haloacid_Dehalogenase"/>
    <property type="match status" value="1"/>
</dbReference>
<comment type="pathway">
    <text evidence="2">Organic acid metabolism; glycolate biosynthesis; glycolate from 2-phosphoglycolate: step 1/1.</text>
</comment>
<evidence type="ECO:0000256" key="1">
    <source>
        <dbReference type="ARBA" id="ARBA00000830"/>
    </source>
</evidence>
<gene>
    <name evidence="5" type="primary">yqaB_2</name>
    <name evidence="5" type="ORF">Verru16b_03224</name>
</gene>
<dbReference type="NCBIfam" id="TIGR01509">
    <property type="entry name" value="HAD-SF-IA-v3"/>
    <property type="match status" value="1"/>
</dbReference>
<dbReference type="InterPro" id="IPR041492">
    <property type="entry name" value="HAD_2"/>
</dbReference>
<dbReference type="InterPro" id="IPR036412">
    <property type="entry name" value="HAD-like_sf"/>
</dbReference>
<dbReference type="AlphaFoldDB" id="A0A1D8AZ06"/>
<dbReference type="STRING" id="1838286.Verru16b_03224"/>
<dbReference type="EMBL" id="CP016094">
    <property type="protein sequence ID" value="AOS46128.1"/>
    <property type="molecule type" value="Genomic_DNA"/>
</dbReference>
<dbReference type="KEGG" id="obg:Verru16b_03224"/>
<dbReference type="SFLD" id="SFLDG01129">
    <property type="entry name" value="C1.5:_HAD__Beta-PGM__Phosphata"/>
    <property type="match status" value="1"/>
</dbReference>
<reference evidence="5 6" key="1">
    <citation type="submission" date="2016-06" db="EMBL/GenBank/DDBJ databases">
        <title>Three novel species with peptidoglycan cell walls form the new genus Lacunisphaera gen. nov. in the family Opitutaceae of the verrucomicrobial subdivision 4.</title>
        <authorList>
            <person name="Rast P."/>
            <person name="Gloeckner I."/>
            <person name="Jogler M."/>
            <person name="Boedeker C."/>
            <person name="Jeske O."/>
            <person name="Wiegand S."/>
            <person name="Reinhardt R."/>
            <person name="Schumann P."/>
            <person name="Rohde M."/>
            <person name="Spring S."/>
            <person name="Gloeckner F.O."/>
            <person name="Jogler C."/>
        </authorList>
    </citation>
    <scope>NUCLEOTIDE SEQUENCE [LARGE SCALE GENOMIC DNA]</scope>
    <source>
        <strain evidence="5 6">IG16b</strain>
    </source>
</reference>
<dbReference type="InterPro" id="IPR023198">
    <property type="entry name" value="PGP-like_dom2"/>
</dbReference>
<evidence type="ECO:0000313" key="6">
    <source>
        <dbReference type="Proteomes" id="UP000095228"/>
    </source>
</evidence>
<dbReference type="InterPro" id="IPR050155">
    <property type="entry name" value="HAD-like_hydrolase_sf"/>
</dbReference>
<dbReference type="InterPro" id="IPR023214">
    <property type="entry name" value="HAD_sf"/>
</dbReference>
<dbReference type="SUPFAM" id="SSF56784">
    <property type="entry name" value="HAD-like"/>
    <property type="match status" value="1"/>
</dbReference>
<dbReference type="GO" id="GO:0006281">
    <property type="term" value="P:DNA repair"/>
    <property type="evidence" value="ECO:0007669"/>
    <property type="project" value="TreeGrafter"/>
</dbReference>
<dbReference type="Pfam" id="PF13419">
    <property type="entry name" value="HAD_2"/>
    <property type="match status" value="1"/>
</dbReference>
<protein>
    <recommendedName>
        <fullName evidence="4">phosphoglycolate phosphatase</fullName>
        <ecNumber evidence="4">3.1.3.18</ecNumber>
    </recommendedName>
</protein>
<accession>A0A1D8AZ06</accession>
<evidence type="ECO:0000313" key="5">
    <source>
        <dbReference type="EMBL" id="AOS46128.1"/>
    </source>
</evidence>
<keyword evidence="6" id="KW-1185">Reference proteome</keyword>
<name>A0A1D8AZ06_9BACT</name>
<dbReference type="EC" id="3.1.3.18" evidence="4"/>
<dbReference type="Proteomes" id="UP000095228">
    <property type="component" value="Chromosome"/>
</dbReference>
<comment type="catalytic activity">
    <reaction evidence="1">
        <text>2-phosphoglycolate + H2O = glycolate + phosphate</text>
        <dbReference type="Rhea" id="RHEA:14369"/>
        <dbReference type="ChEBI" id="CHEBI:15377"/>
        <dbReference type="ChEBI" id="CHEBI:29805"/>
        <dbReference type="ChEBI" id="CHEBI:43474"/>
        <dbReference type="ChEBI" id="CHEBI:58033"/>
        <dbReference type="EC" id="3.1.3.18"/>
    </reaction>
</comment>
<evidence type="ECO:0000256" key="4">
    <source>
        <dbReference type="ARBA" id="ARBA00013078"/>
    </source>
</evidence>
<dbReference type="InterPro" id="IPR006439">
    <property type="entry name" value="HAD-SF_hydro_IA"/>
</dbReference>
<comment type="similarity">
    <text evidence="3">Belongs to the HAD-like hydrolase superfamily. CbbY/CbbZ/Gph/YieH family.</text>
</comment>
<dbReference type="GO" id="GO:0008967">
    <property type="term" value="F:phosphoglycolate phosphatase activity"/>
    <property type="evidence" value="ECO:0007669"/>
    <property type="project" value="UniProtKB-EC"/>
</dbReference>
<dbReference type="PANTHER" id="PTHR43434">
    <property type="entry name" value="PHOSPHOGLYCOLATE PHOSPHATASE"/>
    <property type="match status" value="1"/>
</dbReference>
<evidence type="ECO:0000256" key="2">
    <source>
        <dbReference type="ARBA" id="ARBA00004818"/>
    </source>
</evidence>